<accession>A0ABP9P706</accession>
<evidence type="ECO:0000313" key="3">
    <source>
        <dbReference type="Proteomes" id="UP001500804"/>
    </source>
</evidence>
<feature type="signal peptide" evidence="1">
    <location>
        <begin position="1"/>
        <end position="32"/>
    </location>
</feature>
<dbReference type="RefSeq" id="WP_345612816.1">
    <property type="nucleotide sequence ID" value="NZ_BAABJO010000050.1"/>
</dbReference>
<proteinExistence type="predicted"/>
<evidence type="ECO:0008006" key="4">
    <source>
        <dbReference type="Google" id="ProtNLM"/>
    </source>
</evidence>
<keyword evidence="3" id="KW-1185">Reference proteome</keyword>
<dbReference type="PROSITE" id="PS51257">
    <property type="entry name" value="PROKAR_LIPOPROTEIN"/>
    <property type="match status" value="1"/>
</dbReference>
<comment type="caution">
    <text evidence="2">The sequence shown here is derived from an EMBL/GenBank/DDBJ whole genome shotgun (WGS) entry which is preliminary data.</text>
</comment>
<dbReference type="EMBL" id="BAABJO010000050">
    <property type="protein sequence ID" value="GAA5140981.1"/>
    <property type="molecule type" value="Genomic_DNA"/>
</dbReference>
<gene>
    <name evidence="2" type="ORF">GCM10023320_79390</name>
</gene>
<reference evidence="3" key="1">
    <citation type="journal article" date="2019" name="Int. J. Syst. Evol. Microbiol.">
        <title>The Global Catalogue of Microorganisms (GCM) 10K type strain sequencing project: providing services to taxonomists for standard genome sequencing and annotation.</title>
        <authorList>
            <consortium name="The Broad Institute Genomics Platform"/>
            <consortium name="The Broad Institute Genome Sequencing Center for Infectious Disease"/>
            <person name="Wu L."/>
            <person name="Ma J."/>
        </authorList>
    </citation>
    <scope>NUCLEOTIDE SEQUENCE [LARGE SCALE GENOMIC DNA]</scope>
    <source>
        <strain evidence="3">JCM 18302</strain>
    </source>
</reference>
<name>A0ABP9P706_9PSEU</name>
<evidence type="ECO:0000256" key="1">
    <source>
        <dbReference type="SAM" id="SignalP"/>
    </source>
</evidence>
<keyword evidence="1" id="KW-0732">Signal</keyword>
<protein>
    <recommendedName>
        <fullName evidence="4">Secreted protein</fullName>
    </recommendedName>
</protein>
<sequence length="140" mass="14943">MTTVLRRSIGAVAAMLGVGACLAIGAPGTAYADTVTGKSCGEKHEMSPEYYDMFGNAAPCTADFVASAPGTARITIDVVSSRGHNRDDPHNWSFDLFTCEGSVLPSEPPRTFTCDFEAGPHTVYVDKNAGDRFIDLKVDY</sequence>
<feature type="chain" id="PRO_5045078093" description="Secreted protein" evidence="1">
    <location>
        <begin position="33"/>
        <end position="140"/>
    </location>
</feature>
<evidence type="ECO:0000313" key="2">
    <source>
        <dbReference type="EMBL" id="GAA5140981.1"/>
    </source>
</evidence>
<organism evidence="2 3">
    <name type="scientific">Pseudonocardia adelaidensis</name>
    <dbReference type="NCBI Taxonomy" id="648754"/>
    <lineage>
        <taxon>Bacteria</taxon>
        <taxon>Bacillati</taxon>
        <taxon>Actinomycetota</taxon>
        <taxon>Actinomycetes</taxon>
        <taxon>Pseudonocardiales</taxon>
        <taxon>Pseudonocardiaceae</taxon>
        <taxon>Pseudonocardia</taxon>
    </lineage>
</organism>
<dbReference type="Proteomes" id="UP001500804">
    <property type="component" value="Unassembled WGS sequence"/>
</dbReference>